<proteinExistence type="predicted"/>
<comment type="caution">
    <text evidence="2">The sequence shown here is derived from an EMBL/GenBank/DDBJ whole genome shotgun (WGS) entry which is preliminary data.</text>
</comment>
<keyword evidence="3" id="KW-1185">Reference proteome</keyword>
<dbReference type="Proteomes" id="UP000248259">
    <property type="component" value="Unassembled WGS sequence"/>
</dbReference>
<accession>A0A323V3M8</accession>
<reference evidence="2 3" key="1">
    <citation type="submission" date="2018-06" db="EMBL/GenBank/DDBJ databases">
        <title>Azoarcus communis strain SWub3 genome.</title>
        <authorList>
            <person name="Zorraquino Salvo V."/>
            <person name="Toubiana D."/>
            <person name="Blumwald E."/>
        </authorList>
    </citation>
    <scope>NUCLEOTIDE SEQUENCE [LARGE SCALE GENOMIC DNA]</scope>
    <source>
        <strain evidence="2 3">SWub3</strain>
    </source>
</reference>
<evidence type="ECO:0000313" key="3">
    <source>
        <dbReference type="Proteomes" id="UP000248259"/>
    </source>
</evidence>
<organism evidence="2 3">
    <name type="scientific">Parazoarcus communis SWub3 = DSM 12120</name>
    <dbReference type="NCBI Taxonomy" id="1121029"/>
    <lineage>
        <taxon>Bacteria</taxon>
        <taxon>Pseudomonadati</taxon>
        <taxon>Pseudomonadota</taxon>
        <taxon>Betaproteobacteria</taxon>
        <taxon>Rhodocyclales</taxon>
        <taxon>Zoogloeaceae</taxon>
        <taxon>Parazoarcus</taxon>
    </lineage>
</organism>
<name>A0A323V3M8_9RHOO</name>
<gene>
    <name evidence="2" type="ORF">DNK49_19995</name>
</gene>
<keyword evidence="1" id="KW-1133">Transmembrane helix</keyword>
<sequence>MCSTPSFNDDYAEVMASIRHYSTLRFAMLTVFVAISGGLLSVLYSDTAPAPLIRLAPLLGVAAALIFGWLEITLDKYLSAFGRVADALKPDGHWRQRPHKAVQRTYIPLRGMYVVSLLMWSWLAVGATPS</sequence>
<feature type="transmembrane region" description="Helical" evidence="1">
    <location>
        <begin position="51"/>
        <end position="70"/>
    </location>
</feature>
<evidence type="ECO:0000313" key="2">
    <source>
        <dbReference type="EMBL" id="PZA14768.1"/>
    </source>
</evidence>
<dbReference type="EMBL" id="QKOE01000022">
    <property type="protein sequence ID" value="PZA14768.1"/>
    <property type="molecule type" value="Genomic_DNA"/>
</dbReference>
<dbReference type="RefSeq" id="WP_110528932.1">
    <property type="nucleotide sequence ID" value="NZ_QKOE01000022.1"/>
</dbReference>
<keyword evidence="1" id="KW-0812">Transmembrane</keyword>
<evidence type="ECO:0000256" key="1">
    <source>
        <dbReference type="SAM" id="Phobius"/>
    </source>
</evidence>
<dbReference type="OrthoDB" id="8563964at2"/>
<keyword evidence="1" id="KW-0472">Membrane</keyword>
<dbReference type="AlphaFoldDB" id="A0A323V3M8"/>
<feature type="transmembrane region" description="Helical" evidence="1">
    <location>
        <begin position="26"/>
        <end position="45"/>
    </location>
</feature>
<protein>
    <submittedName>
        <fullName evidence="2">Uncharacterized protein</fullName>
    </submittedName>
</protein>
<feature type="transmembrane region" description="Helical" evidence="1">
    <location>
        <begin position="107"/>
        <end position="125"/>
    </location>
</feature>